<dbReference type="Proteomes" id="UP001195483">
    <property type="component" value="Unassembled WGS sequence"/>
</dbReference>
<accession>A0AAE0S238</accession>
<reference evidence="1" key="3">
    <citation type="submission" date="2023-05" db="EMBL/GenBank/DDBJ databases">
        <authorList>
            <person name="Smith C.H."/>
        </authorList>
    </citation>
    <scope>NUCLEOTIDE SEQUENCE</scope>
    <source>
        <strain evidence="1">CHS0354</strain>
        <tissue evidence="1">Mantle</tissue>
    </source>
</reference>
<gene>
    <name evidence="1" type="ORF">CHS0354_033726</name>
</gene>
<evidence type="ECO:0000313" key="2">
    <source>
        <dbReference type="Proteomes" id="UP001195483"/>
    </source>
</evidence>
<protein>
    <submittedName>
        <fullName evidence="1">Uncharacterized protein</fullName>
    </submittedName>
</protein>
<name>A0AAE0S238_9BIVA</name>
<dbReference type="EMBL" id="JAEAOA010001970">
    <property type="protein sequence ID" value="KAK3583941.1"/>
    <property type="molecule type" value="Genomic_DNA"/>
</dbReference>
<proteinExistence type="predicted"/>
<evidence type="ECO:0000313" key="1">
    <source>
        <dbReference type="EMBL" id="KAK3583941.1"/>
    </source>
</evidence>
<organism evidence="1 2">
    <name type="scientific">Potamilus streckersoni</name>
    <dbReference type="NCBI Taxonomy" id="2493646"/>
    <lineage>
        <taxon>Eukaryota</taxon>
        <taxon>Metazoa</taxon>
        <taxon>Spiralia</taxon>
        <taxon>Lophotrochozoa</taxon>
        <taxon>Mollusca</taxon>
        <taxon>Bivalvia</taxon>
        <taxon>Autobranchia</taxon>
        <taxon>Heteroconchia</taxon>
        <taxon>Palaeoheterodonta</taxon>
        <taxon>Unionida</taxon>
        <taxon>Unionoidea</taxon>
        <taxon>Unionidae</taxon>
        <taxon>Ambleminae</taxon>
        <taxon>Lampsilini</taxon>
        <taxon>Potamilus</taxon>
    </lineage>
</organism>
<sequence>MWASSKFNDFIRMFRHNNKHNKTEHVYHPCIYIFSRVKLLKMYTKDSKGIKLKVTLRNFTGARQEHHIVPELPPPDACSIQNLCGIRGLNVPSLAEIIMERVEHKSFKDAENCYICDRELHANR</sequence>
<keyword evidence="2" id="KW-1185">Reference proteome</keyword>
<dbReference type="AlphaFoldDB" id="A0AAE0S238"/>
<reference evidence="1" key="2">
    <citation type="journal article" date="2021" name="Genome Biol. Evol.">
        <title>Developing a high-quality reference genome for a parasitic bivalve with doubly uniparental inheritance (Bivalvia: Unionida).</title>
        <authorList>
            <person name="Smith C.H."/>
        </authorList>
    </citation>
    <scope>NUCLEOTIDE SEQUENCE</scope>
    <source>
        <strain evidence="1">CHS0354</strain>
        <tissue evidence="1">Mantle</tissue>
    </source>
</reference>
<reference evidence="1" key="1">
    <citation type="journal article" date="2021" name="Genome Biol. Evol.">
        <title>A High-Quality Reference Genome for a Parasitic Bivalve with Doubly Uniparental Inheritance (Bivalvia: Unionida).</title>
        <authorList>
            <person name="Smith C.H."/>
        </authorList>
    </citation>
    <scope>NUCLEOTIDE SEQUENCE</scope>
    <source>
        <strain evidence="1">CHS0354</strain>
    </source>
</reference>
<comment type="caution">
    <text evidence="1">The sequence shown here is derived from an EMBL/GenBank/DDBJ whole genome shotgun (WGS) entry which is preliminary data.</text>
</comment>